<dbReference type="PROSITE" id="PS50835">
    <property type="entry name" value="IG_LIKE"/>
    <property type="match status" value="1"/>
</dbReference>
<dbReference type="InterPro" id="IPR036179">
    <property type="entry name" value="Ig-like_dom_sf"/>
</dbReference>
<dbReference type="InterPro" id="IPR011162">
    <property type="entry name" value="MHC_I/II-like_Ag-recog"/>
</dbReference>
<evidence type="ECO:0000313" key="4">
    <source>
        <dbReference type="Proteomes" id="UP000504632"/>
    </source>
</evidence>
<dbReference type="InterPro" id="IPR013783">
    <property type="entry name" value="Ig-like_fold"/>
</dbReference>
<dbReference type="Pfam" id="PF00129">
    <property type="entry name" value="MHC_I"/>
    <property type="match status" value="1"/>
</dbReference>
<evidence type="ECO:0000256" key="1">
    <source>
        <dbReference type="ARBA" id="ARBA00023180"/>
    </source>
</evidence>
<feature type="domain" description="Ig-like" evidence="3">
    <location>
        <begin position="236"/>
        <end position="325"/>
    </location>
</feature>
<keyword evidence="1" id="KW-0325">Glycoprotein</keyword>
<dbReference type="RefSeq" id="XP_030645168.1">
    <property type="nucleotide sequence ID" value="XM_030789308.1"/>
</dbReference>
<dbReference type="Gene3D" id="3.30.500.10">
    <property type="entry name" value="MHC class I-like antigen recognition-like"/>
    <property type="match status" value="1"/>
</dbReference>
<dbReference type="SMART" id="SM00407">
    <property type="entry name" value="IGc1"/>
    <property type="match status" value="1"/>
</dbReference>
<dbReference type="AlphaFoldDB" id="A0A6J2WLL9"/>
<sequence length="341" mass="39344">MQRGDFQHGRQRQKRLQLQLQDKVLRDSQIAKTELKLERESFILLAVYRDATKVHSLDWYFVASQGFDLPDYFEVVTVDDIQVYYFDSNMKGDVPLPEWLSSTTARQHWNFIHSRTDFNKRTITEALKSATQQFNLTGISSDVNIYQGYGGCHLHPDGTVQGFLTHAFNGKDFVSLDSENKRFTAAVPQAVLYKTLRDRNQDNLQTLVTFYNTRWCADVIKEFQQQNPQLHMKKAPEILLSEKRKSATTEITCHVTGFYPRTVQVQWFGSDMQPVVEEVDSENKVLPNGDGTYQIRKSVVIPAEHTDIHHYSCVVQHSSIPGNITKAWGKILLNPILIYHF</sequence>
<dbReference type="OrthoDB" id="8936120at2759"/>
<dbReference type="InterPro" id="IPR050208">
    <property type="entry name" value="MHC_class-I_related"/>
</dbReference>
<dbReference type="Gene3D" id="2.60.40.10">
    <property type="entry name" value="Immunoglobulins"/>
    <property type="match status" value="1"/>
</dbReference>
<dbReference type="PANTHER" id="PTHR16675">
    <property type="entry name" value="MHC CLASS I-RELATED"/>
    <property type="match status" value="1"/>
</dbReference>
<dbReference type="GO" id="GO:0009897">
    <property type="term" value="C:external side of plasma membrane"/>
    <property type="evidence" value="ECO:0007669"/>
    <property type="project" value="TreeGrafter"/>
</dbReference>
<dbReference type="PROSITE" id="PS00290">
    <property type="entry name" value="IG_MHC"/>
    <property type="match status" value="1"/>
</dbReference>
<dbReference type="GO" id="GO:0006955">
    <property type="term" value="P:immune response"/>
    <property type="evidence" value="ECO:0007669"/>
    <property type="project" value="TreeGrafter"/>
</dbReference>
<evidence type="ECO:0000313" key="5">
    <source>
        <dbReference type="RefSeq" id="XP_030645168.1"/>
    </source>
</evidence>
<dbReference type="InParanoid" id="A0A6J2WLL9"/>
<dbReference type="InterPro" id="IPR037055">
    <property type="entry name" value="MHC_I-like_Ag-recog_sf"/>
</dbReference>
<protein>
    <submittedName>
        <fullName evidence="5">Major histocompatibility complex class I-related gene protein-like</fullName>
    </submittedName>
</protein>
<dbReference type="Pfam" id="PF07654">
    <property type="entry name" value="C1-set"/>
    <property type="match status" value="1"/>
</dbReference>
<dbReference type="GO" id="GO:0005615">
    <property type="term" value="C:extracellular space"/>
    <property type="evidence" value="ECO:0007669"/>
    <property type="project" value="TreeGrafter"/>
</dbReference>
<evidence type="ECO:0000256" key="2">
    <source>
        <dbReference type="ARBA" id="ARBA00023319"/>
    </source>
</evidence>
<organism evidence="4 5">
    <name type="scientific">Chanos chanos</name>
    <name type="common">Milkfish</name>
    <name type="synonym">Mugil chanos</name>
    <dbReference type="NCBI Taxonomy" id="29144"/>
    <lineage>
        <taxon>Eukaryota</taxon>
        <taxon>Metazoa</taxon>
        <taxon>Chordata</taxon>
        <taxon>Craniata</taxon>
        <taxon>Vertebrata</taxon>
        <taxon>Euteleostomi</taxon>
        <taxon>Actinopterygii</taxon>
        <taxon>Neopterygii</taxon>
        <taxon>Teleostei</taxon>
        <taxon>Ostariophysi</taxon>
        <taxon>Gonorynchiformes</taxon>
        <taxon>Chanidae</taxon>
        <taxon>Chanos</taxon>
    </lineage>
</organism>
<keyword evidence="4" id="KW-1185">Reference proteome</keyword>
<name>A0A6J2WLL9_CHACN</name>
<keyword evidence="2" id="KW-0393">Immunoglobulin domain</keyword>
<dbReference type="SUPFAM" id="SSF48726">
    <property type="entry name" value="Immunoglobulin"/>
    <property type="match status" value="1"/>
</dbReference>
<dbReference type="Proteomes" id="UP000504632">
    <property type="component" value="Chromosome 12"/>
</dbReference>
<evidence type="ECO:0000259" key="3">
    <source>
        <dbReference type="PROSITE" id="PS50835"/>
    </source>
</evidence>
<proteinExistence type="predicted"/>
<dbReference type="SUPFAM" id="SSF54452">
    <property type="entry name" value="MHC antigen-recognition domain"/>
    <property type="match status" value="1"/>
</dbReference>
<dbReference type="InterPro" id="IPR007110">
    <property type="entry name" value="Ig-like_dom"/>
</dbReference>
<dbReference type="InterPro" id="IPR003597">
    <property type="entry name" value="Ig_C1-set"/>
</dbReference>
<accession>A0A6J2WLL9</accession>
<dbReference type="InterPro" id="IPR011161">
    <property type="entry name" value="MHC_I-like_Ag-recog"/>
</dbReference>
<reference evidence="5" key="1">
    <citation type="submission" date="2025-08" db="UniProtKB">
        <authorList>
            <consortium name="RefSeq"/>
        </authorList>
    </citation>
    <scope>IDENTIFICATION</scope>
</reference>
<dbReference type="PANTHER" id="PTHR16675:SF235">
    <property type="entry name" value="SHKT DOMAIN-CONTAINING PROTEIN"/>
    <property type="match status" value="1"/>
</dbReference>
<dbReference type="InterPro" id="IPR003006">
    <property type="entry name" value="Ig/MHC_CS"/>
</dbReference>
<gene>
    <name evidence="5" type="primary">LOC115825522</name>
</gene>
<dbReference type="GeneID" id="115825522"/>